<evidence type="ECO:0000256" key="9">
    <source>
        <dbReference type="SAM" id="MobiDB-lite"/>
    </source>
</evidence>
<evidence type="ECO:0000313" key="12">
    <source>
        <dbReference type="Proteomes" id="UP000325577"/>
    </source>
</evidence>
<gene>
    <name evidence="11" type="ORF">F0562_023354</name>
</gene>
<evidence type="ECO:0000313" key="11">
    <source>
        <dbReference type="EMBL" id="KAA8542202.1"/>
    </source>
</evidence>
<dbReference type="Proteomes" id="UP000325577">
    <property type="component" value="Linkage Group LG12"/>
</dbReference>
<feature type="region of interest" description="Disordered" evidence="9">
    <location>
        <begin position="131"/>
        <end position="153"/>
    </location>
</feature>
<dbReference type="GO" id="GO:1990904">
    <property type="term" value="C:ribonucleoprotein complex"/>
    <property type="evidence" value="ECO:0007669"/>
    <property type="project" value="UniProtKB-KW"/>
</dbReference>
<evidence type="ECO:0000256" key="3">
    <source>
        <dbReference type="ARBA" id="ARBA00022640"/>
    </source>
</evidence>
<evidence type="ECO:0000256" key="8">
    <source>
        <dbReference type="PROSITE-ProRule" id="PRU00176"/>
    </source>
</evidence>
<dbReference type="GO" id="GO:0045087">
    <property type="term" value="P:innate immune response"/>
    <property type="evidence" value="ECO:0007669"/>
    <property type="project" value="UniProtKB-ARBA"/>
</dbReference>
<dbReference type="FunFam" id="3.30.70.330:FF:000799">
    <property type="entry name" value="31 kDa ribonucleoprotein, chloroplastic"/>
    <property type="match status" value="1"/>
</dbReference>
<protein>
    <recommendedName>
        <fullName evidence="10">RRM domain-containing protein</fullName>
    </recommendedName>
</protein>
<evidence type="ECO:0000256" key="2">
    <source>
        <dbReference type="ARBA" id="ARBA00022528"/>
    </source>
</evidence>
<dbReference type="GO" id="GO:1901259">
    <property type="term" value="P:chloroplast rRNA processing"/>
    <property type="evidence" value="ECO:0007669"/>
    <property type="project" value="TreeGrafter"/>
</dbReference>
<dbReference type="GO" id="GO:0009535">
    <property type="term" value="C:chloroplast thylakoid membrane"/>
    <property type="evidence" value="ECO:0007669"/>
    <property type="project" value="TreeGrafter"/>
</dbReference>
<dbReference type="InterPro" id="IPR012677">
    <property type="entry name" value="Nucleotide-bd_a/b_plait_sf"/>
</dbReference>
<dbReference type="FunFam" id="3.30.70.330:FF:000268">
    <property type="entry name" value="31 kDa ribonucleoprotein, chloroplastic"/>
    <property type="match status" value="1"/>
</dbReference>
<dbReference type="PANTHER" id="PTHR48025:SF3">
    <property type="entry name" value="31 KDA RIBONUCLEOPROTEIN, CHLOROPLASTIC-RELATED"/>
    <property type="match status" value="1"/>
</dbReference>
<dbReference type="GO" id="GO:0006397">
    <property type="term" value="P:mRNA processing"/>
    <property type="evidence" value="ECO:0007669"/>
    <property type="project" value="UniProtKB-KW"/>
</dbReference>
<reference evidence="11 12" key="1">
    <citation type="submission" date="2019-09" db="EMBL/GenBank/DDBJ databases">
        <title>A chromosome-level genome assembly of the Chinese tupelo Nyssa sinensis.</title>
        <authorList>
            <person name="Yang X."/>
            <person name="Kang M."/>
            <person name="Yang Y."/>
            <person name="Xiong H."/>
            <person name="Wang M."/>
            <person name="Zhang Z."/>
            <person name="Wang Z."/>
            <person name="Wu H."/>
            <person name="Ma T."/>
            <person name="Liu J."/>
            <person name="Xi Z."/>
        </authorList>
    </citation>
    <scope>NUCLEOTIDE SEQUENCE [LARGE SCALE GENOMIC DNA]</scope>
    <source>
        <strain evidence="11">J267</strain>
        <tissue evidence="11">Leaf</tissue>
    </source>
</reference>
<keyword evidence="7" id="KW-0687">Ribonucleoprotein</keyword>
<evidence type="ECO:0000256" key="6">
    <source>
        <dbReference type="ARBA" id="ARBA00022884"/>
    </source>
</evidence>
<dbReference type="PANTHER" id="PTHR48025">
    <property type="entry name" value="OS02G0815200 PROTEIN"/>
    <property type="match status" value="1"/>
</dbReference>
<dbReference type="GO" id="GO:0008266">
    <property type="term" value="F:poly(U) RNA binding"/>
    <property type="evidence" value="ECO:0007669"/>
    <property type="project" value="UniProtKB-ARBA"/>
</dbReference>
<dbReference type="Pfam" id="PF00076">
    <property type="entry name" value="RRM_1"/>
    <property type="match status" value="2"/>
</dbReference>
<dbReference type="PROSITE" id="PS50102">
    <property type="entry name" value="RRM"/>
    <property type="match status" value="2"/>
</dbReference>
<comment type="subcellular location">
    <subcellularLocation>
        <location evidence="1">Plastid</location>
        <location evidence="1">Chloroplast</location>
    </subcellularLocation>
</comment>
<dbReference type="CDD" id="cd21608">
    <property type="entry name" value="RRM2_NsCP33_like"/>
    <property type="match status" value="1"/>
</dbReference>
<dbReference type="GO" id="GO:0009451">
    <property type="term" value="P:RNA modification"/>
    <property type="evidence" value="ECO:0007669"/>
    <property type="project" value="UniProtKB-ARBA"/>
</dbReference>
<dbReference type="InterPro" id="IPR035979">
    <property type="entry name" value="RBD_domain_sf"/>
</dbReference>
<keyword evidence="3" id="KW-0934">Plastid</keyword>
<dbReference type="InterPro" id="IPR050502">
    <property type="entry name" value="Euk_RNA-bind_prot"/>
</dbReference>
<dbReference type="SMART" id="SM00360">
    <property type="entry name" value="RRM"/>
    <property type="match status" value="2"/>
</dbReference>
<evidence type="ECO:0000259" key="10">
    <source>
        <dbReference type="PROSITE" id="PS50102"/>
    </source>
</evidence>
<dbReference type="InterPro" id="IPR048289">
    <property type="entry name" value="RRM2_NsCP33-like"/>
</dbReference>
<proteinExistence type="predicted"/>
<keyword evidence="4" id="KW-0507">mRNA processing</keyword>
<feature type="compositionally biased region" description="Acidic residues" evidence="9">
    <location>
        <begin position="136"/>
        <end position="152"/>
    </location>
</feature>
<dbReference type="OrthoDB" id="439808at2759"/>
<keyword evidence="12" id="KW-1185">Reference proteome</keyword>
<sequence>MSCGTKPIFKPLSMANGCLISLPTIFSSKISYSSLSIPSKPVKLHLSCSYSSSLTASLSLKKKTHYSTIVTFVAQTSDWAQQDDKTAIIEEEEVRWENQEVDGTEAGISDWEGAGVGEGEEEEGTIEAIGDATESGGEDGFVEAEESYPEPPEDAKVFVGNLPYDVDSEKLAQLFEQAGIVEIAEVIYNRETDQSRGFGFVTMSTVEEAEKAVEMFHRYDLGGRFLNVNKAAPRGSRAERPPRVFQQTYRIYVGNLPWDVDNARLEQVFSEHGKVVDARVVFDRETGRSRGFGFVTMSTEAELNDAIANLDGQSLGGRAIRVNVAEERPRRGSF</sequence>
<organism evidence="11 12">
    <name type="scientific">Nyssa sinensis</name>
    <dbReference type="NCBI Taxonomy" id="561372"/>
    <lineage>
        <taxon>Eukaryota</taxon>
        <taxon>Viridiplantae</taxon>
        <taxon>Streptophyta</taxon>
        <taxon>Embryophyta</taxon>
        <taxon>Tracheophyta</taxon>
        <taxon>Spermatophyta</taxon>
        <taxon>Magnoliopsida</taxon>
        <taxon>eudicotyledons</taxon>
        <taxon>Gunneridae</taxon>
        <taxon>Pentapetalae</taxon>
        <taxon>asterids</taxon>
        <taxon>Cornales</taxon>
        <taxon>Nyssaceae</taxon>
        <taxon>Nyssa</taxon>
    </lineage>
</organism>
<feature type="domain" description="RRM" evidence="10">
    <location>
        <begin position="249"/>
        <end position="327"/>
    </location>
</feature>
<keyword evidence="5" id="KW-0677">Repeat</keyword>
<dbReference type="AlphaFoldDB" id="A0A5J5BKG5"/>
<name>A0A5J5BKG5_9ASTE</name>
<dbReference type="EMBL" id="CM018035">
    <property type="protein sequence ID" value="KAA8542202.1"/>
    <property type="molecule type" value="Genomic_DNA"/>
</dbReference>
<accession>A0A5J5BKG5</accession>
<dbReference type="GO" id="GO:0003729">
    <property type="term" value="F:mRNA binding"/>
    <property type="evidence" value="ECO:0007669"/>
    <property type="project" value="UniProtKB-ARBA"/>
</dbReference>
<evidence type="ECO:0000256" key="5">
    <source>
        <dbReference type="ARBA" id="ARBA00022737"/>
    </source>
</evidence>
<dbReference type="SUPFAM" id="SSF54928">
    <property type="entry name" value="RNA-binding domain, RBD"/>
    <property type="match status" value="2"/>
</dbReference>
<evidence type="ECO:0000256" key="4">
    <source>
        <dbReference type="ARBA" id="ARBA00022664"/>
    </source>
</evidence>
<evidence type="ECO:0000256" key="7">
    <source>
        <dbReference type="ARBA" id="ARBA00023274"/>
    </source>
</evidence>
<feature type="domain" description="RRM" evidence="10">
    <location>
        <begin position="155"/>
        <end position="233"/>
    </location>
</feature>
<dbReference type="Gene3D" id="3.30.70.330">
    <property type="match status" value="2"/>
</dbReference>
<keyword evidence="6 8" id="KW-0694">RNA-binding</keyword>
<dbReference type="InterPro" id="IPR000504">
    <property type="entry name" value="RRM_dom"/>
</dbReference>
<evidence type="ECO:0000256" key="1">
    <source>
        <dbReference type="ARBA" id="ARBA00004229"/>
    </source>
</evidence>
<keyword evidence="2" id="KW-0150">Chloroplast</keyword>